<dbReference type="Pfam" id="PF11709">
    <property type="entry name" value="Mit_ribos_Mrp51"/>
    <property type="match status" value="1"/>
</dbReference>
<feature type="region of interest" description="Disordered" evidence="1">
    <location>
        <begin position="308"/>
        <end position="328"/>
    </location>
</feature>
<evidence type="ECO:0000256" key="1">
    <source>
        <dbReference type="SAM" id="MobiDB-lite"/>
    </source>
</evidence>
<dbReference type="AlphaFoldDB" id="A0A1E5RSA6"/>
<accession>A0A1E5RSA6</accession>
<dbReference type="InterPro" id="IPR016712">
    <property type="entry name" value="Rbsml_bS1m-like"/>
</dbReference>
<sequence length="341" mass="38964">MSDLKKLFRATKLKELRLAPANTMEDPIIQRSKYSIALTQGKKHPIHQEVETYEHLKSKYEDFGIKAKLPTCEDVKTNIIIGDVVTRFKATHYERDSQSSLNKQKFNFYNFPVKELNAEGVKKSSLFQDVKTVSYNLAEINEKFPYILEALKTPEYKKKFREYCLKNYPEKMKYKNFSVNNFKLELETFINKTMISEIDQIPENVRGFGGLTYSINGRLSTDANGVKHKHVIPSRMILNNNYMSLGFVSENVITGYTPKSKYGSKNVLKLTPTIFESFESSGSLDTARFKTSDASLYKPVKQNIVKAKAEKAQENENAAKETDAPTADVSVKSRILDAIKK</sequence>
<organism evidence="2 3">
    <name type="scientific">Hanseniaspora opuntiae</name>
    <dbReference type="NCBI Taxonomy" id="211096"/>
    <lineage>
        <taxon>Eukaryota</taxon>
        <taxon>Fungi</taxon>
        <taxon>Dikarya</taxon>
        <taxon>Ascomycota</taxon>
        <taxon>Saccharomycotina</taxon>
        <taxon>Saccharomycetes</taxon>
        <taxon>Saccharomycodales</taxon>
        <taxon>Saccharomycodaceae</taxon>
        <taxon>Hanseniaspora</taxon>
    </lineage>
</organism>
<evidence type="ECO:0000313" key="2">
    <source>
        <dbReference type="EMBL" id="OEJ89769.1"/>
    </source>
</evidence>
<reference evidence="3" key="1">
    <citation type="journal article" date="2016" name="Genome Announc.">
        <title>Genome sequences of three species of Hanseniaspora isolated from spontaneous wine fermentations.</title>
        <authorList>
            <person name="Sternes P.R."/>
            <person name="Lee D."/>
            <person name="Kutyna D.R."/>
            <person name="Borneman A.R."/>
        </authorList>
    </citation>
    <scope>NUCLEOTIDE SEQUENCE [LARGE SCALE GENOMIC DNA]</scope>
    <source>
        <strain evidence="3">AWRI3578</strain>
    </source>
</reference>
<dbReference type="EMBL" id="LPNL01000003">
    <property type="protein sequence ID" value="OEJ89769.1"/>
    <property type="molecule type" value="Genomic_DNA"/>
</dbReference>
<evidence type="ECO:0000313" key="3">
    <source>
        <dbReference type="Proteomes" id="UP000095605"/>
    </source>
</evidence>
<gene>
    <name evidence="2" type="ORF">AWRI3578_g853</name>
</gene>
<dbReference type="Proteomes" id="UP000095605">
    <property type="component" value="Unassembled WGS sequence"/>
</dbReference>
<name>A0A1E5RSA6_9ASCO</name>
<keyword evidence="3" id="KW-1185">Reference proteome</keyword>
<proteinExistence type="predicted"/>
<protein>
    <submittedName>
        <fullName evidence="2">Uncharacterized protein</fullName>
    </submittedName>
</protein>
<dbReference type="OrthoDB" id="2735536at2759"/>
<comment type="caution">
    <text evidence="2">The sequence shown here is derived from an EMBL/GenBank/DDBJ whole genome shotgun (WGS) entry which is preliminary data.</text>
</comment>
<feature type="compositionally biased region" description="Basic and acidic residues" evidence="1">
    <location>
        <begin position="308"/>
        <end position="323"/>
    </location>
</feature>